<dbReference type="OrthoDB" id="9797176at2"/>
<sequence length="96" mass="10610">MRLDKLLFALRLAKSRTLAQRWIAEGHMRRNGVRVLRIDQPVCPGDTLTLPLPDARGAPVLVIEILSLPLRRGPATEARMHYRAVGPALTGADHSP</sequence>
<name>A0A0B2BUQ2_9SPHN</name>
<comment type="caution">
    <text evidence="3">The sequence shown here is derived from an EMBL/GenBank/DDBJ whole genome shotgun (WGS) entry which is preliminary data.</text>
</comment>
<dbReference type="Gene3D" id="3.10.290.10">
    <property type="entry name" value="RNA-binding S4 domain"/>
    <property type="match status" value="1"/>
</dbReference>
<evidence type="ECO:0000313" key="4">
    <source>
        <dbReference type="Proteomes" id="UP000030988"/>
    </source>
</evidence>
<keyword evidence="4" id="KW-1185">Reference proteome</keyword>
<dbReference type="SUPFAM" id="SSF55174">
    <property type="entry name" value="Alpha-L RNA-binding motif"/>
    <property type="match status" value="1"/>
</dbReference>
<dbReference type="InterPro" id="IPR002942">
    <property type="entry name" value="S4_RNA-bd"/>
</dbReference>
<dbReference type="GO" id="GO:0003723">
    <property type="term" value="F:RNA binding"/>
    <property type="evidence" value="ECO:0007669"/>
    <property type="project" value="UniProtKB-KW"/>
</dbReference>
<dbReference type="Proteomes" id="UP000030988">
    <property type="component" value="Unassembled WGS sequence"/>
</dbReference>
<feature type="domain" description="RNA-binding S4" evidence="2">
    <location>
        <begin position="1"/>
        <end position="62"/>
    </location>
</feature>
<gene>
    <name evidence="3" type="ORF">PK98_12890</name>
</gene>
<dbReference type="STRING" id="1572751.PK98_12890"/>
<protein>
    <recommendedName>
        <fullName evidence="2">RNA-binding S4 domain-containing protein</fullName>
    </recommendedName>
</protein>
<dbReference type="AlphaFoldDB" id="A0A0B2BUQ2"/>
<evidence type="ECO:0000259" key="2">
    <source>
        <dbReference type="SMART" id="SM00363"/>
    </source>
</evidence>
<dbReference type="Pfam" id="PF01479">
    <property type="entry name" value="S4"/>
    <property type="match status" value="1"/>
</dbReference>
<dbReference type="PROSITE" id="PS50889">
    <property type="entry name" value="S4"/>
    <property type="match status" value="1"/>
</dbReference>
<evidence type="ECO:0000313" key="3">
    <source>
        <dbReference type="EMBL" id="KHL25144.1"/>
    </source>
</evidence>
<dbReference type="SMART" id="SM00363">
    <property type="entry name" value="S4"/>
    <property type="match status" value="1"/>
</dbReference>
<evidence type="ECO:0000256" key="1">
    <source>
        <dbReference type="PROSITE-ProRule" id="PRU00182"/>
    </source>
</evidence>
<dbReference type="InterPro" id="IPR036986">
    <property type="entry name" value="S4_RNA-bd_sf"/>
</dbReference>
<organism evidence="3 4">
    <name type="scientific">Croceibacterium mercuriale</name>
    <dbReference type="NCBI Taxonomy" id="1572751"/>
    <lineage>
        <taxon>Bacteria</taxon>
        <taxon>Pseudomonadati</taxon>
        <taxon>Pseudomonadota</taxon>
        <taxon>Alphaproteobacteria</taxon>
        <taxon>Sphingomonadales</taxon>
        <taxon>Erythrobacteraceae</taxon>
        <taxon>Croceibacterium</taxon>
    </lineage>
</organism>
<dbReference type="EMBL" id="JTDN01000002">
    <property type="protein sequence ID" value="KHL25144.1"/>
    <property type="molecule type" value="Genomic_DNA"/>
</dbReference>
<accession>A0A0B2BUQ2</accession>
<dbReference type="CDD" id="cd00165">
    <property type="entry name" value="S4"/>
    <property type="match status" value="1"/>
</dbReference>
<reference evidence="3 4" key="1">
    <citation type="submission" date="2014-11" db="EMBL/GenBank/DDBJ databases">
        <title>Draft genome sequence of Kirrobacter mercurialis.</title>
        <authorList>
            <person name="Coil D.A."/>
            <person name="Eisen J.A."/>
        </authorList>
    </citation>
    <scope>NUCLEOTIDE SEQUENCE [LARGE SCALE GENOMIC DNA]</scope>
    <source>
        <strain evidence="3 4">Coronado</strain>
    </source>
</reference>
<keyword evidence="1" id="KW-0694">RNA-binding</keyword>
<proteinExistence type="predicted"/>